<keyword evidence="1" id="KW-0812">Transmembrane</keyword>
<name>A0A5D4RQ54_9BACI</name>
<comment type="caution">
    <text evidence="3">The sequence shown here is derived from an EMBL/GenBank/DDBJ whole genome shotgun (WGS) entry which is preliminary data.</text>
</comment>
<evidence type="ECO:0000313" key="4">
    <source>
        <dbReference type="Proteomes" id="UP000322139"/>
    </source>
</evidence>
<dbReference type="RefSeq" id="WP_148972926.1">
    <property type="nucleotide sequence ID" value="NZ_JBNIKU010000012.1"/>
</dbReference>
<feature type="transmembrane region" description="Helical" evidence="1">
    <location>
        <begin position="112"/>
        <end position="133"/>
    </location>
</feature>
<dbReference type="Pfam" id="PF04892">
    <property type="entry name" value="VanZ"/>
    <property type="match status" value="1"/>
</dbReference>
<feature type="domain" description="VanZ-like" evidence="2">
    <location>
        <begin position="69"/>
        <end position="188"/>
    </location>
</feature>
<evidence type="ECO:0000313" key="3">
    <source>
        <dbReference type="EMBL" id="TYS51936.1"/>
    </source>
</evidence>
<keyword evidence="1" id="KW-0472">Membrane</keyword>
<evidence type="ECO:0000259" key="2">
    <source>
        <dbReference type="Pfam" id="PF04892"/>
    </source>
</evidence>
<feature type="transmembrane region" description="Helical" evidence="1">
    <location>
        <begin position="140"/>
        <end position="159"/>
    </location>
</feature>
<dbReference type="AlphaFoldDB" id="A0A5D4RQ54"/>
<dbReference type="EMBL" id="VTER01000001">
    <property type="protein sequence ID" value="TYS51936.1"/>
    <property type="molecule type" value="Genomic_DNA"/>
</dbReference>
<feature type="transmembrane region" description="Helical" evidence="1">
    <location>
        <begin position="34"/>
        <end position="52"/>
    </location>
</feature>
<dbReference type="InterPro" id="IPR006976">
    <property type="entry name" value="VanZ-like"/>
</dbReference>
<gene>
    <name evidence="3" type="ORF">FZD51_00340</name>
</gene>
<protein>
    <submittedName>
        <fullName evidence="3">VanZ family protein</fullName>
    </submittedName>
</protein>
<proteinExistence type="predicted"/>
<dbReference type="PANTHER" id="PTHR36834">
    <property type="entry name" value="MEMBRANE PROTEIN-RELATED"/>
    <property type="match status" value="1"/>
</dbReference>
<reference evidence="3 4" key="1">
    <citation type="submission" date="2019-08" db="EMBL/GenBank/DDBJ databases">
        <title>Bacillus genomes from the desert of Cuatro Cienegas, Coahuila.</title>
        <authorList>
            <person name="Olmedo-Alvarez G."/>
        </authorList>
    </citation>
    <scope>NUCLEOTIDE SEQUENCE [LARGE SCALE GENOMIC DNA]</scope>
    <source>
        <strain evidence="3 4">CH446_14T</strain>
    </source>
</reference>
<dbReference type="Proteomes" id="UP000322139">
    <property type="component" value="Unassembled WGS sequence"/>
</dbReference>
<keyword evidence="1" id="KW-1133">Transmembrane helix</keyword>
<feature type="transmembrane region" description="Helical" evidence="1">
    <location>
        <begin position="171"/>
        <end position="188"/>
    </location>
</feature>
<evidence type="ECO:0000256" key="1">
    <source>
        <dbReference type="SAM" id="Phobius"/>
    </source>
</evidence>
<dbReference type="InterPro" id="IPR053150">
    <property type="entry name" value="Teicoplanin_resist-assoc"/>
</dbReference>
<feature type="transmembrane region" description="Helical" evidence="1">
    <location>
        <begin position="64"/>
        <end position="82"/>
    </location>
</feature>
<dbReference type="PANTHER" id="PTHR36834:SF1">
    <property type="entry name" value="INTEGRAL MEMBRANE PROTEIN"/>
    <property type="match status" value="1"/>
</dbReference>
<accession>A0A5D4RQ54</accession>
<organism evidence="3 4">
    <name type="scientific">Bacillus infantis</name>
    <dbReference type="NCBI Taxonomy" id="324767"/>
    <lineage>
        <taxon>Bacteria</taxon>
        <taxon>Bacillati</taxon>
        <taxon>Bacillota</taxon>
        <taxon>Bacilli</taxon>
        <taxon>Bacillales</taxon>
        <taxon>Bacillaceae</taxon>
        <taxon>Bacillus</taxon>
    </lineage>
</organism>
<sequence>MSRTIVRSAAAAQLFFLLSLPFIGNLIKYLHPLALIVVWASITSFTITAGLLIRGKKLPLNKYLVLLGFALYSASLLVLLFFRPGDNANANYNLDPFSTIEFYLAGRVDFLVAFYNLAANVLLFVPFGLFLLALLKNRSFFKLLAIPFAAISAIEIAQFLSRRGSLDIDDLILNMSGVFLGYALLPLLKRAYRIK</sequence>